<dbReference type="Proteomes" id="UP000018949">
    <property type="component" value="Unassembled WGS sequence"/>
</dbReference>
<name>W4RUL5_9BACI</name>
<evidence type="ECO:0000313" key="1">
    <source>
        <dbReference type="EMBL" id="GAE47344.1"/>
    </source>
</evidence>
<comment type="caution">
    <text evidence="1">The sequence shown here is derived from an EMBL/GenBank/DDBJ whole genome shotgun (WGS) entry which is preliminary data.</text>
</comment>
<protein>
    <submittedName>
        <fullName evidence="1">Uncharacterized protein</fullName>
    </submittedName>
</protein>
<gene>
    <name evidence="1" type="ORF">JCM21738_4316</name>
</gene>
<evidence type="ECO:0000313" key="2">
    <source>
        <dbReference type="Proteomes" id="UP000018949"/>
    </source>
</evidence>
<sequence length="139" mass="15800">MEEQIELFGEINDYRLTKKYREGVFKTRTEILEEMYAKGFEKIYTVLSFGGGTQSAHLMNDMLIGRRKYDMAVFSDTGASRNLSTNRWLGGRIDRKNLAIQCLSSSPVTARWTGDWRKCFSATSSLTISAFNSPCTLTI</sequence>
<dbReference type="RefSeq" id="WP_052019764.1">
    <property type="nucleotide sequence ID" value="NZ_BAUW01000073.1"/>
</dbReference>
<accession>W4RUL5</accession>
<keyword evidence="2" id="KW-1185">Reference proteome</keyword>
<dbReference type="AlphaFoldDB" id="W4RUL5"/>
<organism evidence="1 2">
    <name type="scientific">Mesobacillus boroniphilus JCM 21738</name>
    <dbReference type="NCBI Taxonomy" id="1294265"/>
    <lineage>
        <taxon>Bacteria</taxon>
        <taxon>Bacillati</taxon>
        <taxon>Bacillota</taxon>
        <taxon>Bacilli</taxon>
        <taxon>Bacillales</taxon>
        <taxon>Bacillaceae</taxon>
        <taxon>Mesobacillus</taxon>
    </lineage>
</organism>
<reference evidence="1 2" key="1">
    <citation type="submission" date="2013-12" db="EMBL/GenBank/DDBJ databases">
        <title>NBRP : Genome information of microbial organism related human and environment.</title>
        <authorList>
            <person name="Hattori M."/>
            <person name="Oshima K."/>
            <person name="Inaba H."/>
            <person name="Suda W."/>
            <person name="Sakamoto M."/>
            <person name="Iino T."/>
            <person name="Kitahara M."/>
            <person name="Oshida Y."/>
            <person name="Iida T."/>
            <person name="Kudo T."/>
            <person name="Itoh T."/>
            <person name="Ahmed I."/>
            <person name="Ohkuma M."/>
        </authorList>
    </citation>
    <scope>NUCLEOTIDE SEQUENCE [LARGE SCALE GENOMIC DNA]</scope>
    <source>
        <strain evidence="1 2">JCM 21738</strain>
    </source>
</reference>
<proteinExistence type="predicted"/>
<dbReference type="EMBL" id="BAUW01000073">
    <property type="protein sequence ID" value="GAE47344.1"/>
    <property type="molecule type" value="Genomic_DNA"/>
</dbReference>